<comment type="caution">
    <text evidence="2">The sequence shown here is derived from an EMBL/GenBank/DDBJ whole genome shotgun (WGS) entry which is preliminary data.</text>
</comment>
<dbReference type="Proteomes" id="UP000315400">
    <property type="component" value="Unassembled WGS sequence"/>
</dbReference>
<protein>
    <submittedName>
        <fullName evidence="2">Type II toxin-antitoxin system VapC family toxin</fullName>
    </submittedName>
</protein>
<proteinExistence type="predicted"/>
<name>A0A540V7S8_9GAMM</name>
<sequence>MRYFDTSFLVPLLIPEPKTTPVEKFFESLSEDETLVFSSWGQLEFASVAARLFRMGEMSASDAQACIEQFNRVLTQSFRLHAPSSEDFRKARAFIAKFQTKLRTGDALHLAMADNLEVMTTHTLDSGMLEAGKQLGLSVEGCP</sequence>
<dbReference type="AlphaFoldDB" id="A0A540V7S8"/>
<dbReference type="InterPro" id="IPR029060">
    <property type="entry name" value="PIN-like_dom_sf"/>
</dbReference>
<dbReference type="InterPro" id="IPR002716">
    <property type="entry name" value="PIN_dom"/>
</dbReference>
<gene>
    <name evidence="2" type="ORF">FKY71_19130</name>
</gene>
<evidence type="ECO:0000259" key="1">
    <source>
        <dbReference type="Pfam" id="PF01850"/>
    </source>
</evidence>
<dbReference type="SUPFAM" id="SSF88723">
    <property type="entry name" value="PIN domain-like"/>
    <property type="match status" value="1"/>
</dbReference>
<dbReference type="EMBL" id="VIFK01000567">
    <property type="protein sequence ID" value="TQE92781.1"/>
    <property type="molecule type" value="Genomic_DNA"/>
</dbReference>
<evidence type="ECO:0000313" key="2">
    <source>
        <dbReference type="EMBL" id="TQE92781.1"/>
    </source>
</evidence>
<evidence type="ECO:0000313" key="3">
    <source>
        <dbReference type="Proteomes" id="UP000315400"/>
    </source>
</evidence>
<dbReference type="CDD" id="cd09874">
    <property type="entry name" value="PIN_MT3492-like"/>
    <property type="match status" value="1"/>
</dbReference>
<dbReference type="Pfam" id="PF01850">
    <property type="entry name" value="PIN"/>
    <property type="match status" value="1"/>
</dbReference>
<organism evidence="2 3">
    <name type="scientific">Spiribacter salinus</name>
    <dbReference type="NCBI Taxonomy" id="1335746"/>
    <lineage>
        <taxon>Bacteria</taxon>
        <taxon>Pseudomonadati</taxon>
        <taxon>Pseudomonadota</taxon>
        <taxon>Gammaproteobacteria</taxon>
        <taxon>Chromatiales</taxon>
        <taxon>Ectothiorhodospiraceae</taxon>
        <taxon>Spiribacter</taxon>
    </lineage>
</organism>
<dbReference type="Gene3D" id="3.40.50.1010">
    <property type="entry name" value="5'-nuclease"/>
    <property type="match status" value="1"/>
</dbReference>
<reference evidence="2 3" key="1">
    <citation type="submission" date="2019-06" db="EMBL/GenBank/DDBJ databases">
        <title>Metagenome assembled Genome of Spiribacter salinus SL48-SHIP from the microbial mat of Salt Lake 48 (Novosibirsk region, Russia).</title>
        <authorList>
            <person name="Shipova A."/>
            <person name="Rozanov A.S."/>
            <person name="Bryanskaya A.V."/>
            <person name="Peltek S.E."/>
        </authorList>
    </citation>
    <scope>NUCLEOTIDE SEQUENCE [LARGE SCALE GENOMIC DNA]</scope>
    <source>
        <strain evidence="2">SL48-SHIP-2</strain>
    </source>
</reference>
<feature type="domain" description="PIN" evidence="1">
    <location>
        <begin position="3"/>
        <end position="127"/>
    </location>
</feature>
<accession>A0A540V7S8</accession>